<protein>
    <submittedName>
        <fullName evidence="2">ABC transporter substrate-binding protein</fullName>
    </submittedName>
</protein>
<dbReference type="Gene3D" id="3.40.190.10">
    <property type="entry name" value="Periplasmic binding protein-like II"/>
    <property type="match status" value="2"/>
</dbReference>
<dbReference type="Pfam" id="PF01547">
    <property type="entry name" value="SBP_bac_1"/>
    <property type="match status" value="1"/>
</dbReference>
<evidence type="ECO:0000256" key="1">
    <source>
        <dbReference type="SAM" id="SignalP"/>
    </source>
</evidence>
<comment type="caution">
    <text evidence="2">The sequence shown here is derived from an EMBL/GenBank/DDBJ whole genome shotgun (WGS) entry which is preliminary data.</text>
</comment>
<dbReference type="SUPFAM" id="SSF53850">
    <property type="entry name" value="Periplasmic binding protein-like II"/>
    <property type="match status" value="1"/>
</dbReference>
<sequence>MKKKIILGLTVLASFALLSACGSGEKKESSDKEKVELTVWGDADNQTVQEEAFTKINEAFSKKHPEIKINYQYSGTLDSINVALQSDSLPDLFWVQGNKSTKMEEMAKNGYLLPIEGLDYKRFSEEAIEYGTVDGKVYSSLPSFISFVTYYYNEEIFKENKLEVPKNWEEFDKLVGKLDKLGITPISLGGSGDFDRYWYIQTTAATLANDDINSIVEKGSKGNWDQIEEIFTNFQEYSKKGYFGKNFNSTDGNGAKLQFTNGQAAMIVDGTWNSKSYFESGLKVGTFNLPNKDGVKYAQSGPNNINTYAISNKTKHPKEATKYVEFLNSLEAQQIIEDATGEVPMLDDIKPRDEKVEMLGDYDEIGGNIYNKFSQVATESSKPQDLLLTSILPDLMQDKIEPSEAVQLLKEELDKK</sequence>
<evidence type="ECO:0000313" key="2">
    <source>
        <dbReference type="EMBL" id="MDT2833532.1"/>
    </source>
</evidence>
<organism evidence="2 3">
    <name type="scientific">Vagococcus carniphilus</name>
    <dbReference type="NCBI Taxonomy" id="218144"/>
    <lineage>
        <taxon>Bacteria</taxon>
        <taxon>Bacillati</taxon>
        <taxon>Bacillota</taxon>
        <taxon>Bacilli</taxon>
        <taxon>Lactobacillales</taxon>
        <taxon>Enterococcaceae</taxon>
        <taxon>Vagococcus</taxon>
    </lineage>
</organism>
<dbReference type="EMBL" id="JARQBZ010000008">
    <property type="protein sequence ID" value="MDT2833532.1"/>
    <property type="molecule type" value="Genomic_DNA"/>
</dbReference>
<dbReference type="PANTHER" id="PTHR43649">
    <property type="entry name" value="ARABINOSE-BINDING PROTEIN-RELATED"/>
    <property type="match status" value="1"/>
</dbReference>
<gene>
    <name evidence="2" type="ORF">P7H70_05645</name>
</gene>
<dbReference type="PROSITE" id="PS51257">
    <property type="entry name" value="PROKAR_LIPOPROTEIN"/>
    <property type="match status" value="1"/>
</dbReference>
<dbReference type="InterPro" id="IPR006059">
    <property type="entry name" value="SBP"/>
</dbReference>
<feature type="signal peptide" evidence="1">
    <location>
        <begin position="1"/>
        <end position="19"/>
    </location>
</feature>
<dbReference type="AlphaFoldDB" id="A0AAW8U702"/>
<reference evidence="2" key="1">
    <citation type="submission" date="2023-03" db="EMBL/GenBank/DDBJ databases">
        <authorList>
            <person name="Shen W."/>
            <person name="Cai J."/>
        </authorList>
    </citation>
    <scope>NUCLEOTIDE SEQUENCE</scope>
    <source>
        <strain evidence="2">P96-3</strain>
    </source>
</reference>
<evidence type="ECO:0000313" key="3">
    <source>
        <dbReference type="Proteomes" id="UP001268577"/>
    </source>
</evidence>
<proteinExistence type="predicted"/>
<dbReference type="Proteomes" id="UP001268577">
    <property type="component" value="Unassembled WGS sequence"/>
</dbReference>
<keyword evidence="1" id="KW-0732">Signal</keyword>
<dbReference type="InterPro" id="IPR050490">
    <property type="entry name" value="Bact_solute-bd_prot1"/>
</dbReference>
<name>A0AAW8U702_9ENTE</name>
<accession>A0AAW8U702</accession>
<feature type="chain" id="PRO_5043768222" evidence="1">
    <location>
        <begin position="20"/>
        <end position="416"/>
    </location>
</feature>
<dbReference type="RefSeq" id="WP_311874299.1">
    <property type="nucleotide sequence ID" value="NZ_JARQBZ010000008.1"/>
</dbReference>